<sequence length="674" mass="71724">MTATATDAAAPAPDQGPGPTLEEQPIVEYKNRRIPLKLAIIAAVWVLGWLLLRGKMTLSLPYAELNGFMNWLNDVSDKVGDWQQTNFFFHTVLGNIVTFINDVVAWLQKMLSTPPGARPTPEIGWLGVTAILGWVAFAVAGWRSTILVVVTLLLFNVLDIWTDGIDLLIVTGLSVLVSVAIGLPLGIWMARRKRVSAFFTPILDIMQTMPSFAYLAPLALFFGIGPACAIVITLIYALPPVARITEHAIHGVSESTVEASRSLGVTKGQLLRRVQLPMARRTIVVGINQCTLAALAMATVTALVNGPGLGQDVIQALQALNVGDAFVAGSGIVLAAIMLDRTTTAASERAERAARRGSGSTLAPRTRQLLLLGTAVVALVLAYLSHLYLWAAQWPDKATIGSDVSSWINDATNWVVNTFDVITSFVKNVVSYGLLNPLQSLFSNVPWWLMAAVLLSVAATLGGRRALAATAICGAIILGTGLWYDSMQTLAMTIVATVLTMVVAIVLGVAMGRSGRADLVVRPVLDTFQTIPSFVYLVPALALFGASRFTAIVAGVLYAFPVATKLVADGIRGVSETTLEATRSVGTTTWQTITKVQVPMARPGLILATNQGLLYVLSIVVIGGLVGAGSLGYFVVAGFSQQNLFGKGFAAAIAITAIGVMLDRIMRYAAARQE</sequence>
<dbReference type="SUPFAM" id="SSF161098">
    <property type="entry name" value="MetI-like"/>
    <property type="match status" value="2"/>
</dbReference>
<feature type="transmembrane region" description="Helical" evidence="7">
    <location>
        <begin position="282"/>
        <end position="304"/>
    </location>
</feature>
<dbReference type="PANTHER" id="PTHR47737:SF1">
    <property type="entry name" value="GLYCINE BETAINE_PROLINE BETAINE TRANSPORT SYSTEM PERMEASE PROTEIN PROW"/>
    <property type="match status" value="1"/>
</dbReference>
<feature type="transmembrane region" description="Helical" evidence="7">
    <location>
        <begin position="466"/>
        <end position="484"/>
    </location>
</feature>
<feature type="transmembrane region" description="Helical" evidence="7">
    <location>
        <begin position="316"/>
        <end position="339"/>
    </location>
</feature>
<feature type="transmembrane region" description="Helical" evidence="7">
    <location>
        <begin position="128"/>
        <end position="155"/>
    </location>
</feature>
<organism evidence="10 11">
    <name type="scientific">Nostocoides japonicum T1-X7</name>
    <dbReference type="NCBI Taxonomy" id="1194083"/>
    <lineage>
        <taxon>Bacteria</taxon>
        <taxon>Bacillati</taxon>
        <taxon>Actinomycetota</taxon>
        <taxon>Actinomycetes</taxon>
        <taxon>Micrococcales</taxon>
        <taxon>Intrasporangiaceae</taxon>
        <taxon>Nostocoides</taxon>
    </lineage>
</organism>
<evidence type="ECO:0000256" key="3">
    <source>
        <dbReference type="ARBA" id="ARBA00022475"/>
    </source>
</evidence>
<dbReference type="GO" id="GO:0043190">
    <property type="term" value="C:ATP-binding cassette (ABC) transporter complex"/>
    <property type="evidence" value="ECO:0007669"/>
    <property type="project" value="TreeGrafter"/>
</dbReference>
<feature type="domain" description="ABC transmembrane type-1" evidence="9">
    <location>
        <begin position="164"/>
        <end position="345"/>
    </location>
</feature>
<feature type="region of interest" description="Disordered" evidence="8">
    <location>
        <begin position="1"/>
        <end position="22"/>
    </location>
</feature>
<evidence type="ECO:0000256" key="8">
    <source>
        <dbReference type="SAM" id="MobiDB-lite"/>
    </source>
</evidence>
<keyword evidence="5 7" id="KW-1133">Transmembrane helix</keyword>
<feature type="transmembrane region" description="Helical" evidence="7">
    <location>
        <begin position="167"/>
        <end position="188"/>
    </location>
</feature>
<feature type="compositionally biased region" description="Low complexity" evidence="8">
    <location>
        <begin position="1"/>
        <end position="20"/>
    </location>
</feature>
<feature type="transmembrane region" description="Helical" evidence="7">
    <location>
        <begin position="34"/>
        <end position="52"/>
    </location>
</feature>
<evidence type="ECO:0000256" key="6">
    <source>
        <dbReference type="ARBA" id="ARBA00023136"/>
    </source>
</evidence>
<comment type="subcellular location">
    <subcellularLocation>
        <location evidence="7">Cell membrane</location>
        <topology evidence="7">Multi-pass membrane protein</topology>
    </subcellularLocation>
    <subcellularLocation>
        <location evidence="1">Membrane</location>
        <topology evidence="1">Multi-pass membrane protein</topology>
    </subcellularLocation>
</comment>
<dbReference type="STRING" id="1194083.BN12_440018"/>
<dbReference type="EMBL" id="CAJB01000375">
    <property type="protein sequence ID" value="CCH79474.1"/>
    <property type="molecule type" value="Genomic_DNA"/>
</dbReference>
<dbReference type="CDD" id="cd06261">
    <property type="entry name" value="TM_PBP2"/>
    <property type="match status" value="2"/>
</dbReference>
<gene>
    <name evidence="10" type="ORF">BN12_440018</name>
</gene>
<evidence type="ECO:0000256" key="4">
    <source>
        <dbReference type="ARBA" id="ARBA00022692"/>
    </source>
</evidence>
<keyword evidence="3" id="KW-1003">Cell membrane</keyword>
<dbReference type="Proteomes" id="UP000035721">
    <property type="component" value="Unassembled WGS sequence"/>
</dbReference>
<evidence type="ECO:0000256" key="5">
    <source>
        <dbReference type="ARBA" id="ARBA00022989"/>
    </source>
</evidence>
<dbReference type="OrthoDB" id="9815258at2"/>
<proteinExistence type="inferred from homology"/>
<feature type="transmembrane region" description="Helical" evidence="7">
    <location>
        <begin position="648"/>
        <end position="666"/>
    </location>
</feature>
<feature type="transmembrane region" description="Helical" evidence="7">
    <location>
        <begin position="490"/>
        <end position="512"/>
    </location>
</feature>
<dbReference type="PROSITE" id="PS50928">
    <property type="entry name" value="ABC_TM1"/>
    <property type="match status" value="2"/>
</dbReference>
<accession>A0A077M5M9</accession>
<dbReference type="InterPro" id="IPR000515">
    <property type="entry name" value="MetI-like"/>
</dbReference>
<dbReference type="Pfam" id="PF00528">
    <property type="entry name" value="BPD_transp_1"/>
    <property type="match status" value="2"/>
</dbReference>
<keyword evidence="11" id="KW-1185">Reference proteome</keyword>
<evidence type="ECO:0000313" key="10">
    <source>
        <dbReference type="EMBL" id="CCH79474.1"/>
    </source>
</evidence>
<dbReference type="PANTHER" id="PTHR47737">
    <property type="entry name" value="GLYCINE BETAINE/PROLINE BETAINE TRANSPORT SYSTEM PERMEASE PROTEIN PROW"/>
    <property type="match status" value="1"/>
</dbReference>
<protein>
    <submittedName>
        <fullName evidence="10">Putative glycine betaine ABC transport system integral membrane protein</fullName>
    </submittedName>
</protein>
<comment type="similarity">
    <text evidence="7">Belongs to the binding-protein-dependent transport system permease family.</text>
</comment>
<feature type="transmembrane region" description="Helical" evidence="7">
    <location>
        <begin position="533"/>
        <end position="560"/>
    </location>
</feature>
<dbReference type="AlphaFoldDB" id="A0A077M5M9"/>
<evidence type="ECO:0000256" key="7">
    <source>
        <dbReference type="RuleBase" id="RU363032"/>
    </source>
</evidence>
<dbReference type="InterPro" id="IPR035906">
    <property type="entry name" value="MetI-like_sf"/>
</dbReference>
<feature type="transmembrane region" description="Helical" evidence="7">
    <location>
        <begin position="369"/>
        <end position="391"/>
    </location>
</feature>
<feature type="transmembrane region" description="Helical" evidence="7">
    <location>
        <begin position="219"/>
        <end position="238"/>
    </location>
</feature>
<dbReference type="GO" id="GO:0005275">
    <property type="term" value="F:amine transmembrane transporter activity"/>
    <property type="evidence" value="ECO:0007669"/>
    <property type="project" value="TreeGrafter"/>
</dbReference>
<keyword evidence="2 7" id="KW-0813">Transport</keyword>
<reference evidence="10 11" key="1">
    <citation type="journal article" date="2013" name="ISME J.">
        <title>A metabolic model for members of the genus Tetrasphaera involved in enhanced biological phosphorus removal.</title>
        <authorList>
            <person name="Kristiansen R."/>
            <person name="Nguyen H.T.T."/>
            <person name="Saunders A.M."/>
            <person name="Nielsen J.L."/>
            <person name="Wimmer R."/>
            <person name="Le V.Q."/>
            <person name="McIlroy S.J."/>
            <person name="Petrovski S."/>
            <person name="Seviour R.J."/>
            <person name="Calteau A."/>
            <person name="Nielsen K.L."/>
            <person name="Nielsen P.H."/>
        </authorList>
    </citation>
    <scope>NUCLEOTIDE SEQUENCE [LARGE SCALE GENOMIC DNA]</scope>
    <source>
        <strain evidence="10 11">T1-X7</strain>
    </source>
</reference>
<name>A0A077M5M9_9MICO</name>
<dbReference type="RefSeq" id="WP_083454484.1">
    <property type="nucleotide sequence ID" value="NZ_HF570958.1"/>
</dbReference>
<evidence type="ECO:0000256" key="2">
    <source>
        <dbReference type="ARBA" id="ARBA00022448"/>
    </source>
</evidence>
<keyword evidence="6 7" id="KW-0472">Membrane</keyword>
<feature type="domain" description="ABC transmembrane type-1" evidence="9">
    <location>
        <begin position="486"/>
        <end position="666"/>
    </location>
</feature>
<dbReference type="GO" id="GO:0015871">
    <property type="term" value="P:choline transport"/>
    <property type="evidence" value="ECO:0007669"/>
    <property type="project" value="TreeGrafter"/>
</dbReference>
<dbReference type="GO" id="GO:0031460">
    <property type="term" value="P:glycine betaine transport"/>
    <property type="evidence" value="ECO:0007669"/>
    <property type="project" value="TreeGrafter"/>
</dbReference>
<dbReference type="FunFam" id="1.10.3720.10:FF:000001">
    <property type="entry name" value="Glycine betaine ABC transporter, permease"/>
    <property type="match status" value="1"/>
</dbReference>
<dbReference type="Gene3D" id="1.10.3720.10">
    <property type="entry name" value="MetI-like"/>
    <property type="match status" value="2"/>
</dbReference>
<comment type="caution">
    <text evidence="10">The sequence shown here is derived from an EMBL/GenBank/DDBJ whole genome shotgun (WGS) entry which is preliminary data.</text>
</comment>
<feature type="transmembrane region" description="Helical" evidence="7">
    <location>
        <begin position="613"/>
        <end position="636"/>
    </location>
</feature>
<dbReference type="GO" id="GO:0015226">
    <property type="term" value="F:carnitine transmembrane transporter activity"/>
    <property type="evidence" value="ECO:0007669"/>
    <property type="project" value="TreeGrafter"/>
</dbReference>
<evidence type="ECO:0000256" key="1">
    <source>
        <dbReference type="ARBA" id="ARBA00004141"/>
    </source>
</evidence>
<evidence type="ECO:0000259" key="9">
    <source>
        <dbReference type="PROSITE" id="PS50928"/>
    </source>
</evidence>
<keyword evidence="4 7" id="KW-0812">Transmembrane</keyword>
<evidence type="ECO:0000313" key="11">
    <source>
        <dbReference type="Proteomes" id="UP000035721"/>
    </source>
</evidence>
<feature type="transmembrane region" description="Helical" evidence="7">
    <location>
        <begin position="441"/>
        <end position="459"/>
    </location>
</feature>